<dbReference type="Pfam" id="PF13456">
    <property type="entry name" value="RVT_3"/>
    <property type="match status" value="1"/>
</dbReference>
<dbReference type="AlphaFoldDB" id="A4G8B4"/>
<name>A4G8B4_HERAR</name>
<sequence length="222" mass="23873">MPKLEDLLEVAYKKECASSRRLAKNLALSAEDALRQILQAVAGNQTLAELVASRKQQKADAATNIARRKQRMADAHAYKRSSALPDPTAWLAWFDGTSHPNPGKMGVGGVLKNPNGELTSISFPAGQGDSSKAEYLALIAVLQAALEVRPAKLVIYGDSRVVLDDVQAENGALVLSHHRMRARQLIAQLANPALIWIPRRKNAAADALSQQAVKLPAICGEA</sequence>
<feature type="domain" description="RNase H type-1" evidence="1">
    <location>
        <begin position="86"/>
        <end position="218"/>
    </location>
</feature>
<gene>
    <name evidence="2" type="ordered locus">HEAR2629</name>
</gene>
<dbReference type="PANTHER" id="PTHR48475">
    <property type="entry name" value="RIBONUCLEASE H"/>
    <property type="match status" value="1"/>
</dbReference>
<dbReference type="EMBL" id="CU207211">
    <property type="protein sequence ID" value="CAL62751.1"/>
    <property type="molecule type" value="Genomic_DNA"/>
</dbReference>
<dbReference type="InterPro" id="IPR002156">
    <property type="entry name" value="RNaseH_domain"/>
</dbReference>
<dbReference type="CDD" id="cd09279">
    <property type="entry name" value="RNase_HI_like"/>
    <property type="match status" value="1"/>
</dbReference>
<dbReference type="GO" id="GO:0004523">
    <property type="term" value="F:RNA-DNA hybrid ribonuclease activity"/>
    <property type="evidence" value="ECO:0007669"/>
    <property type="project" value="InterPro"/>
</dbReference>
<reference evidence="2 3" key="1">
    <citation type="journal article" date="2007" name="PLoS Genet.">
        <title>A tale of two oxidation states: bacterial colonization of arsenic-rich environments.</title>
        <authorList>
            <person name="Muller D."/>
            <person name="Medigue C."/>
            <person name="Koechler S."/>
            <person name="Barbe V."/>
            <person name="Barakat M."/>
            <person name="Talla E."/>
            <person name="Bonnefoy V."/>
            <person name="Krin E."/>
            <person name="Arsene-Ploetze F."/>
            <person name="Carapito C."/>
            <person name="Chandler M."/>
            <person name="Cournoyer B."/>
            <person name="Cruveiller S."/>
            <person name="Dossat C."/>
            <person name="Duval S."/>
            <person name="Heymann M."/>
            <person name="Leize E."/>
            <person name="Lieutaud A."/>
            <person name="Lievremont D."/>
            <person name="Makita Y."/>
            <person name="Mangenot S."/>
            <person name="Nitschke W."/>
            <person name="Ortet P."/>
            <person name="Perdrial N."/>
            <person name="Schoepp B."/>
            <person name="Siguier N."/>
            <person name="Simeonova D.D."/>
            <person name="Rouy Z."/>
            <person name="Segurens B."/>
            <person name="Turlin E."/>
            <person name="Vallenet D."/>
            <person name="Van Dorsselaer A."/>
            <person name="Weiss S."/>
            <person name="Weissenbach J."/>
            <person name="Lett M.C."/>
            <person name="Danchin A."/>
            <person name="Bertin P.N."/>
        </authorList>
    </citation>
    <scope>NUCLEOTIDE SEQUENCE [LARGE SCALE GENOMIC DNA]</scope>
    <source>
        <strain evidence="3">ULPAs1</strain>
    </source>
</reference>
<dbReference type="PANTHER" id="PTHR48475:SF1">
    <property type="entry name" value="RNASE H TYPE-1 DOMAIN-CONTAINING PROTEIN"/>
    <property type="match status" value="1"/>
</dbReference>
<dbReference type="InterPro" id="IPR012337">
    <property type="entry name" value="RNaseH-like_sf"/>
</dbReference>
<evidence type="ECO:0000259" key="1">
    <source>
        <dbReference type="PROSITE" id="PS50879"/>
    </source>
</evidence>
<dbReference type="HOGENOM" id="CLU_1222862_0_0_4"/>
<accession>A4G8B4</accession>
<proteinExistence type="predicted"/>
<dbReference type="STRING" id="204773.HEAR2629"/>
<dbReference type="GO" id="GO:0003676">
    <property type="term" value="F:nucleic acid binding"/>
    <property type="evidence" value="ECO:0007669"/>
    <property type="project" value="InterPro"/>
</dbReference>
<dbReference type="Proteomes" id="UP000006697">
    <property type="component" value="Chromosome"/>
</dbReference>
<organism evidence="2 3">
    <name type="scientific">Herminiimonas arsenicoxydans</name>
    <dbReference type="NCBI Taxonomy" id="204773"/>
    <lineage>
        <taxon>Bacteria</taxon>
        <taxon>Pseudomonadati</taxon>
        <taxon>Pseudomonadota</taxon>
        <taxon>Betaproteobacteria</taxon>
        <taxon>Burkholderiales</taxon>
        <taxon>Oxalobacteraceae</taxon>
        <taxon>Herminiimonas</taxon>
    </lineage>
</organism>
<keyword evidence="3" id="KW-1185">Reference proteome</keyword>
<dbReference type="eggNOG" id="COG0328">
    <property type="taxonomic scope" value="Bacteria"/>
</dbReference>
<dbReference type="KEGG" id="har:HEAR2629"/>
<dbReference type="PROSITE" id="PS50879">
    <property type="entry name" value="RNASE_H_1"/>
    <property type="match status" value="1"/>
</dbReference>
<evidence type="ECO:0000313" key="3">
    <source>
        <dbReference type="Proteomes" id="UP000006697"/>
    </source>
</evidence>
<dbReference type="OrthoDB" id="8563755at2"/>
<evidence type="ECO:0000313" key="2">
    <source>
        <dbReference type="EMBL" id="CAL62751.1"/>
    </source>
</evidence>
<dbReference type="Gene3D" id="3.30.420.10">
    <property type="entry name" value="Ribonuclease H-like superfamily/Ribonuclease H"/>
    <property type="match status" value="1"/>
</dbReference>
<dbReference type="SUPFAM" id="SSF53098">
    <property type="entry name" value="Ribonuclease H-like"/>
    <property type="match status" value="1"/>
</dbReference>
<dbReference type="InterPro" id="IPR036397">
    <property type="entry name" value="RNaseH_sf"/>
</dbReference>
<protein>
    <recommendedName>
        <fullName evidence="1">RNase H type-1 domain-containing protein</fullName>
    </recommendedName>
</protein>